<dbReference type="AlphaFoldDB" id="A0A2I2GSF3"/>
<comment type="caution">
    <text evidence="14">The sequence shown here is derived from an EMBL/GenBank/DDBJ whole genome shotgun (WGS) entry which is preliminary data.</text>
</comment>
<dbReference type="EMBL" id="MSFO01000001">
    <property type="protein sequence ID" value="PLB55814.1"/>
    <property type="molecule type" value="Genomic_DNA"/>
</dbReference>
<protein>
    <recommendedName>
        <fullName evidence="11">Beta-xylanase</fullName>
        <ecNumber evidence="11">3.2.1.8</ecNumber>
    </recommendedName>
</protein>
<evidence type="ECO:0000256" key="5">
    <source>
        <dbReference type="ARBA" id="ARBA00022525"/>
    </source>
</evidence>
<evidence type="ECO:0000256" key="11">
    <source>
        <dbReference type="RuleBase" id="RU361174"/>
    </source>
</evidence>
<dbReference type="UniPathway" id="UPA00114"/>
<dbReference type="GO" id="GO:0031176">
    <property type="term" value="F:endo-1,4-beta-xylanase activity"/>
    <property type="evidence" value="ECO:0007669"/>
    <property type="project" value="UniProtKB-EC"/>
</dbReference>
<proteinExistence type="inferred from homology"/>
<dbReference type="OrthoDB" id="3055998at2759"/>
<gene>
    <name evidence="14" type="ORF">P170DRAFT_471212</name>
</gene>
<comment type="subcellular location">
    <subcellularLocation>
        <location evidence="2">Secreted</location>
    </subcellularLocation>
</comment>
<dbReference type="EC" id="3.2.1.8" evidence="11"/>
<evidence type="ECO:0000256" key="1">
    <source>
        <dbReference type="ARBA" id="ARBA00000681"/>
    </source>
</evidence>
<feature type="signal peptide" evidence="12">
    <location>
        <begin position="1"/>
        <end position="18"/>
    </location>
</feature>
<sequence>MKTNTLIALSALPSLGLALSTGPTKQPGLNSLMEKRGKLYFGTINEVNYLNDTKHTAILSNRNEFGQITPENSQKFAATEPQRGVFNFTNADRLVDRALARGQEVRCHNLVWYNGLPEWLTLGTWDRPTLLDIMENHIKHVVQHYRGRCYAWDVVNEAFNEDGSYRDTIWYKTIGPEYIPLAYELAAKYDPMAKLYYNDYGIEFVNNKSVASARLVQDLRAQGVKLDGVGLQGHLPAIQSPNYDDQMAGLKLFTDLGVEVAYTELDVFIQMPNNAAKTAQQAQAYVDTLRACLDTPKCAGITLWGFYDPYSWVWEGVPGFGDPCLWDARYNKKPVYDEMAKVLKQ</sequence>
<dbReference type="VEuPathDB" id="FungiDB:P170DRAFT_471212"/>
<keyword evidence="15" id="KW-1185">Reference proteome</keyword>
<name>A0A2I2GSF3_9EURO</name>
<evidence type="ECO:0000256" key="2">
    <source>
        <dbReference type="ARBA" id="ARBA00004613"/>
    </source>
</evidence>
<keyword evidence="6" id="KW-0858">Xylan degradation</keyword>
<comment type="similarity">
    <text evidence="4 11">Belongs to the glycosyl hydrolase 10 (cellulase F) family.</text>
</comment>
<reference evidence="14 15" key="1">
    <citation type="submission" date="2016-12" db="EMBL/GenBank/DDBJ databases">
        <title>The genomes of Aspergillus section Nigri reveals drivers in fungal speciation.</title>
        <authorList>
            <consortium name="DOE Joint Genome Institute"/>
            <person name="Vesth T.C."/>
            <person name="Nybo J."/>
            <person name="Theobald S."/>
            <person name="Brandl J."/>
            <person name="Frisvad J.C."/>
            <person name="Nielsen K.F."/>
            <person name="Lyhne E.K."/>
            <person name="Kogle M.E."/>
            <person name="Kuo A."/>
            <person name="Riley R."/>
            <person name="Clum A."/>
            <person name="Nolan M."/>
            <person name="Lipzen A."/>
            <person name="Salamov A."/>
            <person name="Henrissat B."/>
            <person name="Wiebenga A."/>
            <person name="De Vries R.P."/>
            <person name="Grigoriev I.V."/>
            <person name="Mortensen U.H."/>
            <person name="Andersen M.R."/>
            <person name="Baker S.E."/>
        </authorList>
    </citation>
    <scope>NUCLEOTIDE SEQUENCE [LARGE SCALE GENOMIC DNA]</scope>
    <source>
        <strain evidence="14 15">IBT 23096</strain>
    </source>
</reference>
<comment type="pathway">
    <text evidence="3">Glycan degradation; xylan degradation.</text>
</comment>
<dbReference type="SMART" id="SM00633">
    <property type="entry name" value="Glyco_10"/>
    <property type="match status" value="1"/>
</dbReference>
<evidence type="ECO:0000256" key="3">
    <source>
        <dbReference type="ARBA" id="ARBA00004851"/>
    </source>
</evidence>
<accession>A0A2I2GSF3</accession>
<evidence type="ECO:0000259" key="13">
    <source>
        <dbReference type="PROSITE" id="PS51760"/>
    </source>
</evidence>
<dbReference type="PANTHER" id="PTHR31490">
    <property type="entry name" value="GLYCOSYL HYDROLASE"/>
    <property type="match status" value="1"/>
</dbReference>
<dbReference type="Pfam" id="PF00331">
    <property type="entry name" value="Glyco_hydro_10"/>
    <property type="match status" value="1"/>
</dbReference>
<comment type="catalytic activity">
    <reaction evidence="1 11">
        <text>Endohydrolysis of (1-&gt;4)-beta-D-xylosidic linkages in xylans.</text>
        <dbReference type="EC" id="3.2.1.8"/>
    </reaction>
</comment>
<keyword evidence="11" id="KW-0326">Glycosidase</keyword>
<evidence type="ECO:0000256" key="12">
    <source>
        <dbReference type="SAM" id="SignalP"/>
    </source>
</evidence>
<dbReference type="GeneID" id="36560518"/>
<keyword evidence="8" id="KW-1015">Disulfide bond</keyword>
<evidence type="ECO:0000256" key="9">
    <source>
        <dbReference type="ARBA" id="ARBA00023277"/>
    </source>
</evidence>
<dbReference type="InterPro" id="IPR044846">
    <property type="entry name" value="GH10"/>
</dbReference>
<dbReference type="InterPro" id="IPR017853">
    <property type="entry name" value="GH"/>
</dbReference>
<feature type="chain" id="PRO_5014117067" description="Beta-xylanase" evidence="12">
    <location>
        <begin position="19"/>
        <end position="345"/>
    </location>
</feature>
<dbReference type="PROSITE" id="PS51760">
    <property type="entry name" value="GH10_2"/>
    <property type="match status" value="1"/>
</dbReference>
<keyword evidence="12" id="KW-0732">Signal</keyword>
<evidence type="ECO:0000256" key="7">
    <source>
        <dbReference type="ARBA" id="ARBA00022801"/>
    </source>
</evidence>
<dbReference type="GO" id="GO:0045493">
    <property type="term" value="P:xylan catabolic process"/>
    <property type="evidence" value="ECO:0007669"/>
    <property type="project" value="UniProtKB-UniPathway"/>
</dbReference>
<evidence type="ECO:0000313" key="14">
    <source>
        <dbReference type="EMBL" id="PLB55814.1"/>
    </source>
</evidence>
<dbReference type="Gene3D" id="3.20.20.80">
    <property type="entry name" value="Glycosidases"/>
    <property type="match status" value="1"/>
</dbReference>
<evidence type="ECO:0000256" key="4">
    <source>
        <dbReference type="ARBA" id="ARBA00007495"/>
    </source>
</evidence>
<dbReference type="STRING" id="1392250.A0A2I2GSF3"/>
<evidence type="ECO:0000256" key="8">
    <source>
        <dbReference type="ARBA" id="ARBA00023157"/>
    </source>
</evidence>
<dbReference type="Proteomes" id="UP000234275">
    <property type="component" value="Unassembled WGS sequence"/>
</dbReference>
<keyword evidence="7 11" id="KW-0378">Hydrolase</keyword>
<feature type="domain" description="GH10" evidence="13">
    <location>
        <begin position="23"/>
        <end position="342"/>
    </location>
</feature>
<dbReference type="SUPFAM" id="SSF51445">
    <property type="entry name" value="(Trans)glycosidases"/>
    <property type="match status" value="1"/>
</dbReference>
<dbReference type="RefSeq" id="XP_024711116.1">
    <property type="nucleotide sequence ID" value="XM_024852820.1"/>
</dbReference>
<evidence type="ECO:0000256" key="6">
    <source>
        <dbReference type="ARBA" id="ARBA00022651"/>
    </source>
</evidence>
<dbReference type="InterPro" id="IPR001000">
    <property type="entry name" value="GH10_dom"/>
</dbReference>
<keyword evidence="10 11" id="KW-0624">Polysaccharide degradation</keyword>
<evidence type="ECO:0000256" key="10">
    <source>
        <dbReference type="ARBA" id="ARBA00023326"/>
    </source>
</evidence>
<keyword evidence="5" id="KW-0964">Secreted</keyword>
<evidence type="ECO:0000313" key="15">
    <source>
        <dbReference type="Proteomes" id="UP000234275"/>
    </source>
</evidence>
<dbReference type="GO" id="GO:0005576">
    <property type="term" value="C:extracellular region"/>
    <property type="evidence" value="ECO:0007669"/>
    <property type="project" value="UniProtKB-SubCell"/>
</dbReference>
<dbReference type="PANTHER" id="PTHR31490:SF35">
    <property type="entry name" value="ENDO-1,4-BETA-XYLANASE"/>
    <property type="match status" value="1"/>
</dbReference>
<keyword evidence="9 11" id="KW-0119">Carbohydrate metabolism</keyword>
<organism evidence="14 15">
    <name type="scientific">Aspergillus steynii IBT 23096</name>
    <dbReference type="NCBI Taxonomy" id="1392250"/>
    <lineage>
        <taxon>Eukaryota</taxon>
        <taxon>Fungi</taxon>
        <taxon>Dikarya</taxon>
        <taxon>Ascomycota</taxon>
        <taxon>Pezizomycotina</taxon>
        <taxon>Eurotiomycetes</taxon>
        <taxon>Eurotiomycetidae</taxon>
        <taxon>Eurotiales</taxon>
        <taxon>Aspergillaceae</taxon>
        <taxon>Aspergillus</taxon>
        <taxon>Aspergillus subgen. Circumdati</taxon>
    </lineage>
</organism>
<dbReference type="PRINTS" id="PR00134">
    <property type="entry name" value="GLHYDRLASE10"/>
</dbReference>